<dbReference type="Proteomes" id="UP001560267">
    <property type="component" value="Unassembled WGS sequence"/>
</dbReference>
<evidence type="ECO:0000313" key="1">
    <source>
        <dbReference type="EMBL" id="MEX6430031.1"/>
    </source>
</evidence>
<name>A0ABV3Y501_9ACTN</name>
<dbReference type="RefSeq" id="WP_369084618.1">
    <property type="nucleotide sequence ID" value="NZ_JBFSHR010000033.1"/>
</dbReference>
<proteinExistence type="predicted"/>
<organism evidence="1 2">
    <name type="scientific">Ferrimicrobium acidiphilum</name>
    <dbReference type="NCBI Taxonomy" id="121039"/>
    <lineage>
        <taxon>Bacteria</taxon>
        <taxon>Bacillati</taxon>
        <taxon>Actinomycetota</taxon>
        <taxon>Acidimicrobiia</taxon>
        <taxon>Acidimicrobiales</taxon>
        <taxon>Acidimicrobiaceae</taxon>
        <taxon>Ferrimicrobium</taxon>
    </lineage>
</organism>
<comment type="caution">
    <text evidence="1">The sequence shown here is derived from an EMBL/GenBank/DDBJ whole genome shotgun (WGS) entry which is preliminary data.</text>
</comment>
<gene>
    <name evidence="1" type="ORF">AB6A68_09290</name>
</gene>
<sequence>MGEADWVAVRLGPFGRSVTSVVPAGFEAYVRILHPAEEPSFGERLVRWREVATWSGVTLGPDAQFHTVALPEIRPETPPPWRGQGPWQGQLYLPDATSLAEVLRDFTTTPEQCFFGLWAGYGFVGASFAREGSSLAALLSDAVRARPLVELPGREYLLYEGPVEAMTATAGFGDGQTANLAWPADHAWCLASEIDLAWTYVGGSRALIDHLLADERIEALPADADDPLTRIEPFVADLVKRAVEELFDCGHTVVTTSMGILEASLECPTRRRAGVLQTECEHFDGARSRTTTPVRPNEDVRKAASFRLTGAVVGLVEGC</sequence>
<dbReference type="EMBL" id="JBFSHR010000033">
    <property type="protein sequence ID" value="MEX6430031.1"/>
    <property type="molecule type" value="Genomic_DNA"/>
</dbReference>
<evidence type="ECO:0000313" key="2">
    <source>
        <dbReference type="Proteomes" id="UP001560267"/>
    </source>
</evidence>
<protein>
    <submittedName>
        <fullName evidence="1">Uncharacterized protein</fullName>
    </submittedName>
</protein>
<reference evidence="1 2" key="1">
    <citation type="submission" date="2024-07" db="EMBL/GenBank/DDBJ databases">
        <title>Draft Genome Sequence of Ferrimicrobium acidiphilum Strain YE2023, Isolated from a Pulp of Bioleach Reactor.</title>
        <authorList>
            <person name="Elkina Y.A."/>
            <person name="Bulaeva A.G."/>
            <person name="Beletsky A.V."/>
            <person name="Mardanov A.V."/>
        </authorList>
    </citation>
    <scope>NUCLEOTIDE SEQUENCE [LARGE SCALE GENOMIC DNA]</scope>
    <source>
        <strain evidence="1 2">YE2023</strain>
    </source>
</reference>
<accession>A0ABV3Y501</accession>
<keyword evidence="2" id="KW-1185">Reference proteome</keyword>